<organism evidence="1 2">
    <name type="scientific">Eleusine coracana subsp. coracana</name>
    <dbReference type="NCBI Taxonomy" id="191504"/>
    <lineage>
        <taxon>Eukaryota</taxon>
        <taxon>Viridiplantae</taxon>
        <taxon>Streptophyta</taxon>
        <taxon>Embryophyta</taxon>
        <taxon>Tracheophyta</taxon>
        <taxon>Spermatophyta</taxon>
        <taxon>Magnoliopsida</taxon>
        <taxon>Liliopsida</taxon>
        <taxon>Poales</taxon>
        <taxon>Poaceae</taxon>
        <taxon>PACMAD clade</taxon>
        <taxon>Chloridoideae</taxon>
        <taxon>Cynodonteae</taxon>
        <taxon>Eleusininae</taxon>
        <taxon>Eleusine</taxon>
    </lineage>
</organism>
<proteinExistence type="predicted"/>
<keyword evidence="2" id="KW-1185">Reference proteome</keyword>
<name>A0AAV5FTD3_ELECO</name>
<evidence type="ECO:0000313" key="1">
    <source>
        <dbReference type="EMBL" id="GJN38088.1"/>
    </source>
</evidence>
<dbReference type="Proteomes" id="UP001054889">
    <property type="component" value="Unassembled WGS sequence"/>
</dbReference>
<comment type="caution">
    <text evidence="1">The sequence shown here is derived from an EMBL/GenBank/DDBJ whole genome shotgun (WGS) entry which is preliminary data.</text>
</comment>
<evidence type="ECO:0000313" key="2">
    <source>
        <dbReference type="Proteomes" id="UP001054889"/>
    </source>
</evidence>
<sequence>MLGKIASLVSSTSGKSLNFIITLGAWTIWRHRNDCVFNRAFPSHATALIMAGDETRYWNMAGANDLALVTGAKDLALVTGYGRQEEGN</sequence>
<protein>
    <submittedName>
        <fullName evidence="1">Uncharacterized protein</fullName>
    </submittedName>
</protein>
<accession>A0AAV5FTD3</accession>
<dbReference type="EMBL" id="BQKI01000095">
    <property type="protein sequence ID" value="GJN38088.1"/>
    <property type="molecule type" value="Genomic_DNA"/>
</dbReference>
<reference evidence="1" key="1">
    <citation type="journal article" date="2018" name="DNA Res.">
        <title>Multiple hybrid de novo genome assembly of finger millet, an orphan allotetraploid crop.</title>
        <authorList>
            <person name="Hatakeyama M."/>
            <person name="Aluri S."/>
            <person name="Balachadran M.T."/>
            <person name="Sivarajan S.R."/>
            <person name="Patrignani A."/>
            <person name="Gruter S."/>
            <person name="Poveda L."/>
            <person name="Shimizu-Inatsugi R."/>
            <person name="Baeten J."/>
            <person name="Francoijs K.J."/>
            <person name="Nataraja K.N."/>
            <person name="Reddy Y.A.N."/>
            <person name="Phadnis S."/>
            <person name="Ravikumar R.L."/>
            <person name="Schlapbach R."/>
            <person name="Sreeman S.M."/>
            <person name="Shimizu K.K."/>
        </authorList>
    </citation>
    <scope>NUCLEOTIDE SEQUENCE</scope>
</reference>
<dbReference type="AlphaFoldDB" id="A0AAV5FTD3"/>
<gene>
    <name evidence="1" type="primary">gb27098</name>
    <name evidence="1" type="ORF">PR202_gb27098</name>
</gene>
<reference evidence="1" key="2">
    <citation type="submission" date="2021-12" db="EMBL/GenBank/DDBJ databases">
        <title>Resequencing data analysis of finger millet.</title>
        <authorList>
            <person name="Hatakeyama M."/>
            <person name="Aluri S."/>
            <person name="Balachadran M.T."/>
            <person name="Sivarajan S.R."/>
            <person name="Poveda L."/>
            <person name="Shimizu-Inatsugi R."/>
            <person name="Schlapbach R."/>
            <person name="Sreeman S.M."/>
            <person name="Shimizu K.K."/>
        </authorList>
    </citation>
    <scope>NUCLEOTIDE SEQUENCE</scope>
</reference>